<keyword evidence="3" id="KW-0249">Electron transport</keyword>
<dbReference type="SUPFAM" id="SSF52922">
    <property type="entry name" value="TK C-terminal domain-like"/>
    <property type="match status" value="1"/>
</dbReference>
<protein>
    <submittedName>
        <fullName evidence="11">KorA protein</fullName>
    </submittedName>
</protein>
<dbReference type="InterPro" id="IPR029061">
    <property type="entry name" value="THDP-binding"/>
</dbReference>
<dbReference type="GO" id="GO:0006979">
    <property type="term" value="P:response to oxidative stress"/>
    <property type="evidence" value="ECO:0007669"/>
    <property type="project" value="TreeGrafter"/>
</dbReference>
<dbReference type="SUPFAM" id="SSF46785">
    <property type="entry name" value="Winged helix' DNA-binding domain"/>
    <property type="match status" value="1"/>
</dbReference>
<dbReference type="Pfam" id="PF01558">
    <property type="entry name" value="POR"/>
    <property type="match status" value="1"/>
</dbReference>
<evidence type="ECO:0000256" key="8">
    <source>
        <dbReference type="ARBA" id="ARBA00023125"/>
    </source>
</evidence>
<gene>
    <name evidence="11" type="primary">korA</name>
    <name evidence="11" type="ORF">SPIL2461_LOCUS17</name>
</gene>
<proteinExistence type="predicted"/>
<dbReference type="InterPro" id="IPR002869">
    <property type="entry name" value="Pyrv_flavodox_OxRed_cen"/>
</dbReference>
<keyword evidence="8" id="KW-0238">DNA-binding</keyword>
<keyword evidence="6" id="KW-0411">Iron-sulfur</keyword>
<dbReference type="GO" id="GO:0016903">
    <property type="term" value="F:oxidoreductase activity, acting on the aldehyde or oxo group of donors"/>
    <property type="evidence" value="ECO:0007669"/>
    <property type="project" value="InterPro"/>
</dbReference>
<sequence>MSGHDLSTLPDFPAEIRAPAGTRYGVSAFQIQFGGDRITTPGDAPDVLIAFNPAALVVNLGNLKADSLILVDANAFTTQRLKRADLQSNPLEDGTLDKYQVVPIDISNLTVEAVKPLGLGTKDAGRCKNFWALGLILWMFDQPREPTRNWINQKFASNEQIRDANLVALDAGHAYGENTEVAQILHQQHTPQAPLDSVEYRTITGAENLALGLVAAGELADTELMFCSYPITPASSLLHHLVGLEEAGVATFQAEDEIAAVCAAIGASYAGKLGITSSSGPGVALKMEALGLAVATELPLVLVNSQRAGPSTGMPTKTEQSDLYQAVYGRNGDTPLPVVAARSPADCFDAAIEAVRIALRHMTPVILLTDGYIANASELWPIPDFAQYPAIDTHKPTAATQQAVFERQPDTHARLWAAPGDARFVHRVGGIEKDVDTGNISYDAANHQAMTDVRSQKVASVADFIEPQTIDQGVSGGVAVVAWGSTYGTLYKAVKDALAAGEQVAHIHLRHINPLPSNLGELLAGFETIIVPELNTGQLATLLRDKLNVRVEQFNKVTGQPLNVDEVRAFISKFAPSTPKTKYAGAPGIGCSSRLPYYVNTYGFHTIHGRAPAFATGVKLANPELEVWVVTGDGDGLSIGGNHLLHTLRRNIDLNILLFNNEIYGLTKGQYSPTSRPGTHSPTSPAGSVEAPLAPGQFAIGAGATFFARCVDIDQKTMPGLFNEAKHHKGSSFVEILQNCIVYNKDVFDDVVAKKTAAETQIHVRHGEPLLYGANNEKGLRLNPKTLSLECVTLGEDGVTLEDIQVHDETNPTLALLLANLHLPTAMGVILRTERAAFDESYWSIRTHERRQKVEQLLRTGNMLDHSRRRLLAPLEHVSLAGKHDIIAGSLIQDILSGHYRVAERLPSERDLAARFDANRGAVREAMKKLEQIGLAEVQPGGARVKKTEDASLDVIGHLLAQGDLPDPRLVDQILMVINSMVSMAAQQTLELASDDEITAIRELVKPLIHDELGKEAHTLARFELMESFMSASCNLPLRLIARTLFEQVAPNLTAIHPFAVIDNSRYRDFAVQLDAALAKRDQEGVRKSFTAFSNLNQETMMRAFDSARAAVGQEAVTP</sequence>
<evidence type="ECO:0000256" key="3">
    <source>
        <dbReference type="ARBA" id="ARBA00022982"/>
    </source>
</evidence>
<dbReference type="NCBIfam" id="TIGR03710">
    <property type="entry name" value="OAFO_sf"/>
    <property type="match status" value="1"/>
</dbReference>
<dbReference type="FunFam" id="3.40.50.970:FF:000022">
    <property type="entry name" value="2-oxoglutarate ferredoxin oxidoreductase alpha subunit"/>
    <property type="match status" value="1"/>
</dbReference>
<dbReference type="PANTHER" id="PTHR32154:SF20">
    <property type="entry name" value="2-OXOGLUTARATE OXIDOREDUCTASE SUBUNIT KORA"/>
    <property type="match status" value="1"/>
</dbReference>
<dbReference type="InterPro" id="IPR011766">
    <property type="entry name" value="TPP_enzyme_TPP-bd"/>
</dbReference>
<dbReference type="InterPro" id="IPR009014">
    <property type="entry name" value="Transketo_C/PFOR_II"/>
</dbReference>
<evidence type="ECO:0000256" key="2">
    <source>
        <dbReference type="ARBA" id="ARBA00022485"/>
    </source>
</evidence>
<keyword evidence="9" id="KW-0804">Transcription</keyword>
<dbReference type="PANTHER" id="PTHR32154">
    <property type="entry name" value="PYRUVATE-FLAVODOXIN OXIDOREDUCTASE-RELATED"/>
    <property type="match status" value="1"/>
</dbReference>
<keyword evidence="2" id="KW-0479">Metal-binding</keyword>
<comment type="caution">
    <text evidence="11">The sequence shown here is derived from an EMBL/GenBank/DDBJ whole genome shotgun (WGS) entry which is preliminary data.</text>
</comment>
<name>A0A812IL12_SYMPI</name>
<organism evidence="11 12">
    <name type="scientific">Symbiodinium pilosum</name>
    <name type="common">Dinoflagellate</name>
    <dbReference type="NCBI Taxonomy" id="2952"/>
    <lineage>
        <taxon>Eukaryota</taxon>
        <taxon>Sar</taxon>
        <taxon>Alveolata</taxon>
        <taxon>Dinophyceae</taxon>
        <taxon>Suessiales</taxon>
        <taxon>Symbiodiniaceae</taxon>
        <taxon>Symbiodinium</taxon>
    </lineage>
</organism>
<dbReference type="InterPro" id="IPR019752">
    <property type="entry name" value="Pyrv/ketoisovalerate_OxRed_cat"/>
</dbReference>
<dbReference type="CDD" id="cd03375">
    <property type="entry name" value="TPP_OGFOR"/>
    <property type="match status" value="1"/>
</dbReference>
<dbReference type="GO" id="GO:0003700">
    <property type="term" value="F:DNA-binding transcription factor activity"/>
    <property type="evidence" value="ECO:0007669"/>
    <property type="project" value="InterPro"/>
</dbReference>
<dbReference type="PRINTS" id="PR00035">
    <property type="entry name" value="HTHGNTR"/>
</dbReference>
<dbReference type="Proteomes" id="UP000649617">
    <property type="component" value="Unassembled WGS sequence"/>
</dbReference>
<evidence type="ECO:0000256" key="4">
    <source>
        <dbReference type="ARBA" id="ARBA00023002"/>
    </source>
</evidence>
<evidence type="ECO:0000256" key="7">
    <source>
        <dbReference type="ARBA" id="ARBA00023015"/>
    </source>
</evidence>
<dbReference type="EMBL" id="CAJNIZ010000001">
    <property type="protein sequence ID" value="CAE7148657.1"/>
    <property type="molecule type" value="Genomic_DNA"/>
</dbReference>
<keyword evidence="7" id="KW-0805">Transcription regulation</keyword>
<keyword evidence="1" id="KW-0813">Transport</keyword>
<dbReference type="Gene3D" id="1.10.10.10">
    <property type="entry name" value="Winged helix-like DNA-binding domain superfamily/Winged helix DNA-binding domain"/>
    <property type="match status" value="1"/>
</dbReference>
<dbReference type="PROSITE" id="PS50949">
    <property type="entry name" value="HTH_GNTR"/>
    <property type="match status" value="1"/>
</dbReference>
<dbReference type="InterPro" id="IPR022367">
    <property type="entry name" value="2-oxoacid/accept_OxRdtase_asu"/>
</dbReference>
<reference evidence="11" key="1">
    <citation type="submission" date="2021-02" db="EMBL/GenBank/DDBJ databases">
        <authorList>
            <person name="Dougan E. K."/>
            <person name="Rhodes N."/>
            <person name="Thang M."/>
            <person name="Chan C."/>
        </authorList>
    </citation>
    <scope>NUCLEOTIDE SEQUENCE</scope>
</reference>
<dbReference type="GO" id="GO:0030976">
    <property type="term" value="F:thiamine pyrophosphate binding"/>
    <property type="evidence" value="ECO:0007669"/>
    <property type="project" value="InterPro"/>
</dbReference>
<dbReference type="InterPro" id="IPR002880">
    <property type="entry name" value="Pyrv_Fd/Flavodoxin_OxRdtase_N"/>
</dbReference>
<evidence type="ECO:0000256" key="1">
    <source>
        <dbReference type="ARBA" id="ARBA00022448"/>
    </source>
</evidence>
<evidence type="ECO:0000256" key="5">
    <source>
        <dbReference type="ARBA" id="ARBA00023004"/>
    </source>
</evidence>
<dbReference type="CDD" id="cd07377">
    <property type="entry name" value="WHTH_GntR"/>
    <property type="match status" value="1"/>
</dbReference>
<dbReference type="Gene3D" id="3.40.50.970">
    <property type="match status" value="2"/>
</dbReference>
<dbReference type="GO" id="GO:0051539">
    <property type="term" value="F:4 iron, 4 sulfur cluster binding"/>
    <property type="evidence" value="ECO:0007669"/>
    <property type="project" value="UniProtKB-KW"/>
</dbReference>
<dbReference type="GO" id="GO:0003677">
    <property type="term" value="F:DNA binding"/>
    <property type="evidence" value="ECO:0007669"/>
    <property type="project" value="UniProtKB-KW"/>
</dbReference>
<dbReference type="Gene3D" id="3.40.50.920">
    <property type="match status" value="1"/>
</dbReference>
<accession>A0A812IL12</accession>
<dbReference type="AlphaFoldDB" id="A0A812IL12"/>
<dbReference type="InterPro" id="IPR000524">
    <property type="entry name" value="Tscrpt_reg_HTH_GntR"/>
</dbReference>
<evidence type="ECO:0000256" key="6">
    <source>
        <dbReference type="ARBA" id="ARBA00023014"/>
    </source>
</evidence>
<keyword evidence="4" id="KW-0560">Oxidoreductase</keyword>
<evidence type="ECO:0000313" key="12">
    <source>
        <dbReference type="Proteomes" id="UP000649617"/>
    </source>
</evidence>
<keyword evidence="12" id="KW-1185">Reference proteome</keyword>
<evidence type="ECO:0000313" key="11">
    <source>
        <dbReference type="EMBL" id="CAE7148657.1"/>
    </source>
</evidence>
<keyword evidence="2" id="KW-0004">4Fe-4S</keyword>
<dbReference type="Pfam" id="PF00392">
    <property type="entry name" value="GntR"/>
    <property type="match status" value="1"/>
</dbReference>
<dbReference type="SMART" id="SM00345">
    <property type="entry name" value="HTH_GNTR"/>
    <property type="match status" value="1"/>
</dbReference>
<dbReference type="OrthoDB" id="430932at2759"/>
<keyword evidence="5" id="KW-0408">Iron</keyword>
<dbReference type="CDD" id="cd07034">
    <property type="entry name" value="TPP_PYR_PFOR_IOR-alpha_like"/>
    <property type="match status" value="1"/>
</dbReference>
<evidence type="ECO:0000259" key="10">
    <source>
        <dbReference type="PROSITE" id="PS50949"/>
    </source>
</evidence>
<dbReference type="InterPro" id="IPR036388">
    <property type="entry name" value="WH-like_DNA-bd_sf"/>
</dbReference>
<dbReference type="SUPFAM" id="SSF52518">
    <property type="entry name" value="Thiamin diphosphate-binding fold (THDP-binding)"/>
    <property type="match status" value="2"/>
</dbReference>
<evidence type="ECO:0000256" key="9">
    <source>
        <dbReference type="ARBA" id="ARBA00023163"/>
    </source>
</evidence>
<dbReference type="InterPro" id="IPR036390">
    <property type="entry name" value="WH_DNA-bd_sf"/>
</dbReference>
<dbReference type="Pfam" id="PF02775">
    <property type="entry name" value="TPP_enzyme_C"/>
    <property type="match status" value="1"/>
</dbReference>
<dbReference type="InterPro" id="IPR050722">
    <property type="entry name" value="Pyruvate:ferred/Flavod_OxRd"/>
</dbReference>
<dbReference type="Pfam" id="PF01855">
    <property type="entry name" value="POR_N"/>
    <property type="match status" value="1"/>
</dbReference>
<dbReference type="Gene3D" id="3.40.920.10">
    <property type="entry name" value="Pyruvate-ferredoxin oxidoreductase, PFOR, domain III"/>
    <property type="match status" value="1"/>
</dbReference>
<feature type="domain" description="HTH gntR-type" evidence="10">
    <location>
        <begin position="881"/>
        <end position="948"/>
    </location>
</feature>